<feature type="transmembrane region" description="Helical" evidence="1">
    <location>
        <begin position="12"/>
        <end position="34"/>
    </location>
</feature>
<dbReference type="AlphaFoldDB" id="A0A9P7IYF1"/>
<comment type="caution">
    <text evidence="2">The sequence shown here is derived from an EMBL/GenBank/DDBJ whole genome shotgun (WGS) entry which is preliminary data.</text>
</comment>
<proteinExistence type="predicted"/>
<dbReference type="GeneID" id="64603783"/>
<keyword evidence="1" id="KW-1133">Transmembrane helix</keyword>
<protein>
    <submittedName>
        <fullName evidence="2">Uncharacterized protein</fullName>
    </submittedName>
</protein>
<evidence type="ECO:0000313" key="2">
    <source>
        <dbReference type="EMBL" id="KAG1797316.1"/>
    </source>
</evidence>
<evidence type="ECO:0000256" key="1">
    <source>
        <dbReference type="SAM" id="Phobius"/>
    </source>
</evidence>
<keyword evidence="3" id="KW-1185">Reference proteome</keyword>
<evidence type="ECO:0000313" key="3">
    <source>
        <dbReference type="Proteomes" id="UP000719766"/>
    </source>
</evidence>
<organism evidence="2 3">
    <name type="scientific">Suillus plorans</name>
    <dbReference type="NCBI Taxonomy" id="116603"/>
    <lineage>
        <taxon>Eukaryota</taxon>
        <taxon>Fungi</taxon>
        <taxon>Dikarya</taxon>
        <taxon>Basidiomycota</taxon>
        <taxon>Agaricomycotina</taxon>
        <taxon>Agaricomycetes</taxon>
        <taxon>Agaricomycetidae</taxon>
        <taxon>Boletales</taxon>
        <taxon>Suillineae</taxon>
        <taxon>Suillaceae</taxon>
        <taxon>Suillus</taxon>
    </lineage>
</organism>
<dbReference type="EMBL" id="JABBWE010000016">
    <property type="protein sequence ID" value="KAG1797316.1"/>
    <property type="molecule type" value="Genomic_DNA"/>
</dbReference>
<keyword evidence="1" id="KW-0812">Transmembrane</keyword>
<sequence length="109" mass="12277">MHPLLRHAAYLQAILVAVDVCIPAFSHLLVLVVANLPTASTPSLIAISHHHHPRLFHHLPPSHTSAHLKTPGPGVPCQCITHWHPQVDRHSLSNVYWYFKNRSQLNVYV</sequence>
<accession>A0A9P7IYF1</accession>
<gene>
    <name evidence="2" type="ORF">HD556DRAFT_250029</name>
</gene>
<keyword evidence="1" id="KW-0472">Membrane</keyword>
<dbReference type="RefSeq" id="XP_041162426.1">
    <property type="nucleotide sequence ID" value="XM_041310019.1"/>
</dbReference>
<reference evidence="2" key="1">
    <citation type="journal article" date="2020" name="New Phytol.">
        <title>Comparative genomics reveals dynamic genome evolution in host specialist ectomycorrhizal fungi.</title>
        <authorList>
            <person name="Lofgren L.A."/>
            <person name="Nguyen N.H."/>
            <person name="Vilgalys R."/>
            <person name="Ruytinx J."/>
            <person name="Liao H.L."/>
            <person name="Branco S."/>
            <person name="Kuo A."/>
            <person name="LaButti K."/>
            <person name="Lipzen A."/>
            <person name="Andreopoulos W."/>
            <person name="Pangilinan J."/>
            <person name="Riley R."/>
            <person name="Hundley H."/>
            <person name="Na H."/>
            <person name="Barry K."/>
            <person name="Grigoriev I.V."/>
            <person name="Stajich J.E."/>
            <person name="Kennedy P.G."/>
        </authorList>
    </citation>
    <scope>NUCLEOTIDE SEQUENCE</scope>
    <source>
        <strain evidence="2">S12</strain>
    </source>
</reference>
<dbReference type="Proteomes" id="UP000719766">
    <property type="component" value="Unassembled WGS sequence"/>
</dbReference>
<name>A0A9P7IYF1_9AGAM</name>